<accession>A0A2P5XJD3</accession>
<evidence type="ECO:0000313" key="1">
    <source>
        <dbReference type="EMBL" id="PPS03433.1"/>
    </source>
</evidence>
<organism evidence="1 2">
    <name type="scientific">Gossypium barbadense</name>
    <name type="common">Sea Island cotton</name>
    <name type="synonym">Hibiscus barbadensis</name>
    <dbReference type="NCBI Taxonomy" id="3634"/>
    <lineage>
        <taxon>Eukaryota</taxon>
        <taxon>Viridiplantae</taxon>
        <taxon>Streptophyta</taxon>
        <taxon>Embryophyta</taxon>
        <taxon>Tracheophyta</taxon>
        <taxon>Spermatophyta</taxon>
        <taxon>Magnoliopsida</taxon>
        <taxon>eudicotyledons</taxon>
        <taxon>Gunneridae</taxon>
        <taxon>Pentapetalae</taxon>
        <taxon>rosids</taxon>
        <taxon>malvids</taxon>
        <taxon>Malvales</taxon>
        <taxon>Malvaceae</taxon>
        <taxon>Malvoideae</taxon>
        <taxon>Gossypium</taxon>
    </lineage>
</organism>
<dbReference type="AlphaFoldDB" id="A0A2P5XJD3"/>
<dbReference type="EMBL" id="KZ664747">
    <property type="protein sequence ID" value="PPS03433.1"/>
    <property type="molecule type" value="Genomic_DNA"/>
</dbReference>
<dbReference type="Proteomes" id="UP000239757">
    <property type="component" value="Unassembled WGS sequence"/>
</dbReference>
<evidence type="ECO:0000313" key="2">
    <source>
        <dbReference type="Proteomes" id="UP000239757"/>
    </source>
</evidence>
<name>A0A2P5XJD3_GOSBA</name>
<dbReference type="OrthoDB" id="10496835at2759"/>
<sequence length="66" mass="7438">MVLNGGWYGMVIMTMRRNNSQIVRVASAPYRPNAKSSSAHKGKQKLNTVDDILVKIRRTPIMGYCL</sequence>
<proteinExistence type="predicted"/>
<gene>
    <name evidence="1" type="ORF">GOBAR_AA17230</name>
</gene>
<reference evidence="1 2" key="1">
    <citation type="submission" date="2015-01" db="EMBL/GenBank/DDBJ databases">
        <title>Genome of allotetraploid Gossypium barbadense reveals genomic plasticity and fiber elongation in cotton evolution.</title>
        <authorList>
            <person name="Chen X."/>
            <person name="Liu X."/>
            <person name="Zhao B."/>
            <person name="Zheng H."/>
            <person name="Hu Y."/>
            <person name="Lu G."/>
            <person name="Yang C."/>
            <person name="Chen J."/>
            <person name="Shan C."/>
            <person name="Zhang L."/>
            <person name="Zhou Y."/>
            <person name="Wang L."/>
            <person name="Guo W."/>
            <person name="Bai Y."/>
            <person name="Ruan J."/>
            <person name="Shangguan X."/>
            <person name="Mao Y."/>
            <person name="Jiang J."/>
            <person name="Zhu Y."/>
            <person name="Lei J."/>
            <person name="Kang H."/>
            <person name="Chen S."/>
            <person name="He X."/>
            <person name="Wang R."/>
            <person name="Wang Y."/>
            <person name="Chen J."/>
            <person name="Wang L."/>
            <person name="Yu S."/>
            <person name="Wang B."/>
            <person name="Wei J."/>
            <person name="Song S."/>
            <person name="Lu X."/>
            <person name="Gao Z."/>
            <person name="Gu W."/>
            <person name="Deng X."/>
            <person name="Ma D."/>
            <person name="Wang S."/>
            <person name="Liang W."/>
            <person name="Fang L."/>
            <person name="Cai C."/>
            <person name="Zhu X."/>
            <person name="Zhou B."/>
            <person name="Zhang Y."/>
            <person name="Chen Z."/>
            <person name="Xu S."/>
            <person name="Zhu R."/>
            <person name="Wang S."/>
            <person name="Zhang T."/>
            <person name="Zhao G."/>
        </authorList>
    </citation>
    <scope>NUCLEOTIDE SEQUENCE [LARGE SCALE GENOMIC DNA]</scope>
    <source>
        <strain evidence="2">cv. Xinhai21</strain>
        <tissue evidence="1">Leaf</tissue>
    </source>
</reference>
<protein>
    <submittedName>
        <fullName evidence="1">Uncharacterized protein</fullName>
    </submittedName>
</protein>